<sequence length="454" mass="50698">MFLYDFKFDDLSIIAYNALLKYRDNYTVKPSFWVIDFDRIFHRCNPLDPQSMEDITDATEASRTIMLGLNRDWIKKQGDFFVESAINFVTAVIWFLRKYKNGRYCTLPHAIELIQADYDKLFAVLHEEPEIRVLINPFISALQRKAMPQLEGQIASAKIGLARLSSPQLYYVLSGNDFTLDINNPLEPKIVCMGNNPQKVQTYGAVLSLYVNRMLKLVNKKGMLKSSIVFDEYSSIFVGGMDSHIAVARGYKCATTLGLQDFSQLRKDYGQEQADVITNIVGNIISGQVSGDTAKKLSENFGKIVQDKESKSINSSDISISRSTQMDYAVPASKIASLSSGEFVGIVADNPEEKIKLKMFHCGIQNDHQAIAEEEGSYKQIPRPREVRQEEIAENYLLIKAEVEGLIREECGKILAKAGSGGSGGKEIGSVSSDDSQKDKSEDGGDDQEQVVNI</sequence>
<evidence type="ECO:0000256" key="5">
    <source>
        <dbReference type="ARBA" id="ARBA00022989"/>
    </source>
</evidence>
<dbReference type="GO" id="GO:0005886">
    <property type="term" value="C:plasma membrane"/>
    <property type="evidence" value="ECO:0007669"/>
    <property type="project" value="UniProtKB-SubCell"/>
</dbReference>
<protein>
    <submittedName>
        <fullName evidence="8">Type IV secretory system Conjugative DNA transfer</fullName>
    </submittedName>
</protein>
<evidence type="ECO:0000256" key="3">
    <source>
        <dbReference type="ARBA" id="ARBA00022475"/>
    </source>
</evidence>
<dbReference type="STRING" id="390242.SAMN04488024_101646"/>
<dbReference type="Pfam" id="PF02534">
    <property type="entry name" value="T4SS-DNA_transf"/>
    <property type="match status" value="1"/>
</dbReference>
<keyword evidence="4" id="KW-0812">Transmembrane</keyword>
<dbReference type="CDD" id="cd01127">
    <property type="entry name" value="TrwB_TraG_TraD_VirD4"/>
    <property type="match status" value="1"/>
</dbReference>
<reference evidence="9" key="1">
    <citation type="submission" date="2016-10" db="EMBL/GenBank/DDBJ databases">
        <authorList>
            <person name="Varghese N."/>
            <person name="Submissions S."/>
        </authorList>
    </citation>
    <scope>NUCLEOTIDE SEQUENCE [LARGE SCALE GENOMIC DNA]</scope>
    <source>
        <strain evidence="9">DSM 18609</strain>
    </source>
</reference>
<name>A0A1G6K3S4_9SPHI</name>
<evidence type="ECO:0000256" key="1">
    <source>
        <dbReference type="ARBA" id="ARBA00004651"/>
    </source>
</evidence>
<organism evidence="8 9">
    <name type="scientific">Pedobacter soli</name>
    <dbReference type="NCBI Taxonomy" id="390242"/>
    <lineage>
        <taxon>Bacteria</taxon>
        <taxon>Pseudomonadati</taxon>
        <taxon>Bacteroidota</taxon>
        <taxon>Sphingobacteriia</taxon>
        <taxon>Sphingobacteriales</taxon>
        <taxon>Sphingobacteriaceae</taxon>
        <taxon>Pedobacter</taxon>
    </lineage>
</organism>
<evidence type="ECO:0000256" key="4">
    <source>
        <dbReference type="ARBA" id="ARBA00022692"/>
    </source>
</evidence>
<dbReference type="PANTHER" id="PTHR37937">
    <property type="entry name" value="CONJUGATIVE TRANSFER: DNA TRANSPORT"/>
    <property type="match status" value="1"/>
</dbReference>
<evidence type="ECO:0000313" key="9">
    <source>
        <dbReference type="Proteomes" id="UP000199455"/>
    </source>
</evidence>
<feature type="compositionally biased region" description="Acidic residues" evidence="7">
    <location>
        <begin position="444"/>
        <end position="454"/>
    </location>
</feature>
<comment type="subcellular location">
    <subcellularLocation>
        <location evidence="1">Cell membrane</location>
        <topology evidence="1">Multi-pass membrane protein</topology>
    </subcellularLocation>
</comment>
<keyword evidence="3" id="KW-1003">Cell membrane</keyword>
<evidence type="ECO:0000256" key="7">
    <source>
        <dbReference type="SAM" id="MobiDB-lite"/>
    </source>
</evidence>
<evidence type="ECO:0000313" key="8">
    <source>
        <dbReference type="EMBL" id="SDC25593.1"/>
    </source>
</evidence>
<proteinExistence type="inferred from homology"/>
<gene>
    <name evidence="8" type="ORF">SAMN04488024_101646</name>
</gene>
<keyword evidence="9" id="KW-1185">Reference proteome</keyword>
<dbReference type="AlphaFoldDB" id="A0A1G6K3S4"/>
<dbReference type="PANTHER" id="PTHR37937:SF1">
    <property type="entry name" value="CONJUGATIVE TRANSFER: DNA TRANSPORT"/>
    <property type="match status" value="1"/>
</dbReference>
<keyword evidence="5" id="KW-1133">Transmembrane helix</keyword>
<dbReference type="EMBL" id="FMZH01000001">
    <property type="protein sequence ID" value="SDC25593.1"/>
    <property type="molecule type" value="Genomic_DNA"/>
</dbReference>
<dbReference type="InterPro" id="IPR003688">
    <property type="entry name" value="TraG/VirD4"/>
</dbReference>
<dbReference type="SUPFAM" id="SSF52540">
    <property type="entry name" value="P-loop containing nucleoside triphosphate hydrolases"/>
    <property type="match status" value="1"/>
</dbReference>
<evidence type="ECO:0000256" key="2">
    <source>
        <dbReference type="ARBA" id="ARBA00008806"/>
    </source>
</evidence>
<comment type="similarity">
    <text evidence="2">Belongs to the VirD4/TraG family.</text>
</comment>
<accession>A0A1G6K3S4</accession>
<dbReference type="InterPro" id="IPR051539">
    <property type="entry name" value="T4SS-coupling_protein"/>
</dbReference>
<dbReference type="InterPro" id="IPR027417">
    <property type="entry name" value="P-loop_NTPase"/>
</dbReference>
<evidence type="ECO:0000256" key="6">
    <source>
        <dbReference type="ARBA" id="ARBA00023136"/>
    </source>
</evidence>
<dbReference type="Proteomes" id="UP000199455">
    <property type="component" value="Unassembled WGS sequence"/>
</dbReference>
<keyword evidence="6" id="KW-0472">Membrane</keyword>
<feature type="region of interest" description="Disordered" evidence="7">
    <location>
        <begin position="416"/>
        <end position="454"/>
    </location>
</feature>
<dbReference type="Gene3D" id="3.40.50.300">
    <property type="entry name" value="P-loop containing nucleotide triphosphate hydrolases"/>
    <property type="match status" value="1"/>
</dbReference>